<dbReference type="InterPro" id="IPR025721">
    <property type="entry name" value="Exosome_cplx_N_dom"/>
</dbReference>
<evidence type="ECO:0000256" key="2">
    <source>
        <dbReference type="ARBA" id="ARBA00022835"/>
    </source>
</evidence>
<dbReference type="PANTHER" id="PTHR12686">
    <property type="entry name" value="3'-5' EXORIBONUCLEASE CSL4-RELATED"/>
    <property type="match status" value="1"/>
</dbReference>
<dbReference type="InterPro" id="IPR012340">
    <property type="entry name" value="NA-bd_OB-fold"/>
</dbReference>
<dbReference type="GO" id="GO:0000176">
    <property type="term" value="C:nuclear exosome (RNase complex)"/>
    <property type="evidence" value="ECO:0007669"/>
    <property type="project" value="TreeGrafter"/>
</dbReference>
<dbReference type="OMA" id="CIEDHIL"/>
<dbReference type="GO" id="GO:0005730">
    <property type="term" value="C:nucleolus"/>
    <property type="evidence" value="ECO:0007669"/>
    <property type="project" value="UniProtKB-SubCell"/>
</dbReference>
<sequence length="251" mass="28248">MMADDNQVMMNNCLNEPKQLLVMPGDCLLKHQNNIIASNGTYLKNDFIYSSMAGYLQITEQNESHFDDLQNKTVNDDAETKSMNEDNNDSLNTSSLSNQIITKRIVKVIRPGNDCQIPFLEPGSIVTCRITRITSSFAKCSICSIEDYILKQPYTGIIRLDDIHDGISAQQQRLRHVNRCFRPGDIILARVIAAGDNHQFLLTTATSELGVVVAVNDWNEPMIPLNSTEVLCQRTYTKETRKVANIESIAY</sequence>
<keyword evidence="4" id="KW-1185">Reference proteome</keyword>
<accession>A0A6P6YJQ3</accession>
<evidence type="ECO:0000259" key="3">
    <source>
        <dbReference type="Pfam" id="PF14382"/>
    </source>
</evidence>
<dbReference type="CTD" id="34548"/>
<reference evidence="5" key="1">
    <citation type="submission" date="2025-08" db="UniProtKB">
        <authorList>
            <consortium name="RefSeq"/>
        </authorList>
    </citation>
    <scope>IDENTIFICATION</scope>
    <source>
        <strain evidence="5">Airmid</strain>
    </source>
</reference>
<dbReference type="Pfam" id="PF14382">
    <property type="entry name" value="ECR1_N"/>
    <property type="match status" value="1"/>
</dbReference>
<dbReference type="RefSeq" id="XP_027205490.1">
    <property type="nucleotide sequence ID" value="XM_027349689.1"/>
</dbReference>
<dbReference type="InterPro" id="IPR039771">
    <property type="entry name" value="Csl4"/>
</dbReference>
<dbReference type="KEGG" id="dpte:113799103"/>
<organism evidence="4 5">
    <name type="scientific">Dermatophagoides pteronyssinus</name>
    <name type="common">European house dust mite</name>
    <dbReference type="NCBI Taxonomy" id="6956"/>
    <lineage>
        <taxon>Eukaryota</taxon>
        <taxon>Metazoa</taxon>
        <taxon>Ecdysozoa</taxon>
        <taxon>Arthropoda</taxon>
        <taxon>Chelicerata</taxon>
        <taxon>Arachnida</taxon>
        <taxon>Acari</taxon>
        <taxon>Acariformes</taxon>
        <taxon>Sarcoptiformes</taxon>
        <taxon>Astigmata</taxon>
        <taxon>Psoroptidia</taxon>
        <taxon>Analgoidea</taxon>
        <taxon>Pyroglyphidae</taxon>
        <taxon>Dermatophagoidinae</taxon>
        <taxon>Dermatophagoides</taxon>
    </lineage>
</organism>
<evidence type="ECO:0000313" key="5">
    <source>
        <dbReference type="RefSeq" id="XP_027205490.1"/>
    </source>
</evidence>
<name>A0A6P6YJQ3_DERPT</name>
<evidence type="ECO:0000313" key="4">
    <source>
        <dbReference type="Proteomes" id="UP000515146"/>
    </source>
</evidence>
<dbReference type="Proteomes" id="UP000515146">
    <property type="component" value="Unplaced"/>
</dbReference>
<gene>
    <name evidence="5" type="primary">LOC113799103</name>
</gene>
<dbReference type="PANTHER" id="PTHR12686:SF8">
    <property type="entry name" value="EXOSOME COMPLEX COMPONENT CSL4"/>
    <property type="match status" value="1"/>
</dbReference>
<dbReference type="FunCoup" id="A0A6P6YJQ3">
    <property type="interactions" value="1236"/>
</dbReference>
<dbReference type="OrthoDB" id="440760at2759"/>
<dbReference type="GO" id="GO:0006396">
    <property type="term" value="P:RNA processing"/>
    <property type="evidence" value="ECO:0007669"/>
    <property type="project" value="InterPro"/>
</dbReference>
<dbReference type="SUPFAM" id="SSF50249">
    <property type="entry name" value="Nucleic acid-binding proteins"/>
    <property type="match status" value="1"/>
</dbReference>
<protein>
    <submittedName>
        <fullName evidence="5">Exosome complex component CSL4-like</fullName>
    </submittedName>
</protein>
<proteinExistence type="predicted"/>
<dbReference type="InParanoid" id="A0A6P6YJQ3"/>
<dbReference type="GO" id="GO:0005737">
    <property type="term" value="C:cytoplasm"/>
    <property type="evidence" value="ECO:0007669"/>
    <property type="project" value="TreeGrafter"/>
</dbReference>
<dbReference type="Gene3D" id="2.40.50.100">
    <property type="match status" value="1"/>
</dbReference>
<evidence type="ECO:0000256" key="1">
    <source>
        <dbReference type="ARBA" id="ARBA00004604"/>
    </source>
</evidence>
<keyword evidence="2" id="KW-0271">Exosome</keyword>
<dbReference type="Gene3D" id="2.40.50.140">
    <property type="entry name" value="Nucleic acid-binding proteins"/>
    <property type="match status" value="1"/>
</dbReference>
<dbReference type="AlphaFoldDB" id="A0A6P6YJQ3"/>
<comment type="subcellular location">
    <subcellularLocation>
        <location evidence="1">Nucleus</location>
        <location evidence="1">Nucleolus</location>
    </subcellularLocation>
</comment>
<feature type="domain" description="Exosome complex component N-terminal" evidence="3">
    <location>
        <begin position="21"/>
        <end position="59"/>
    </location>
</feature>
<dbReference type="SUPFAM" id="SSF110324">
    <property type="entry name" value="Ribosomal L27 protein-like"/>
    <property type="match status" value="1"/>
</dbReference>